<name>A0A2K8T9Y7_9NOSO</name>
<gene>
    <name evidence="1" type="ORF">COO91_10696</name>
</gene>
<geneLocation type="plasmid" evidence="2">
    <name>pnfsy08</name>
</geneLocation>
<keyword evidence="2" id="KW-1185">Reference proteome</keyword>
<dbReference type="AlphaFoldDB" id="A0A2K8T9Y7"/>
<dbReference type="EMBL" id="CP024793">
    <property type="protein sequence ID" value="AUB44471.1"/>
    <property type="molecule type" value="Genomic_DNA"/>
</dbReference>
<evidence type="ECO:0000313" key="1">
    <source>
        <dbReference type="EMBL" id="AUB44471.1"/>
    </source>
</evidence>
<proteinExistence type="predicted"/>
<organism evidence="1 2">
    <name type="scientific">Nostoc flagelliforme CCNUN1</name>
    <dbReference type="NCBI Taxonomy" id="2038116"/>
    <lineage>
        <taxon>Bacteria</taxon>
        <taxon>Bacillati</taxon>
        <taxon>Cyanobacteriota</taxon>
        <taxon>Cyanophyceae</taxon>
        <taxon>Nostocales</taxon>
        <taxon>Nostocaceae</taxon>
        <taxon>Nostoc</taxon>
    </lineage>
</organism>
<dbReference type="RefSeq" id="WP_100904183.1">
    <property type="nucleotide sequence ID" value="NZ_CAWNNC010000009.1"/>
</dbReference>
<accession>A0A2K8T9Y7</accession>
<sequence length="289" mass="32633">MTYIIYSHQQLQLKSIARLKQIYSEIACTAEVSDKRCKDSWISAIAEYQASKIQKLTTVAPDEQSKAQAELDGFIATQAVALEQLRIVEISFYHHEYYADDELVASISHDDNHLTQRWVVMVNDKEVFRANTVMRCHRFICTHYKDGTLPVQEEALGQGVGGRGERFSPMHPAPSSLSSSTTGNEVMAQIFNECEKYGYEILNDGIYHNDVQLGEVGQTDGDWWFTRAADSTQRIPCDSAMSAVQSLSILDVSTDGKSIFDEYFLEQPLEQLTGDKLQRLLERTELVTA</sequence>
<dbReference type="Proteomes" id="UP000232003">
    <property type="component" value="Plasmid pNFSY08"/>
</dbReference>
<protein>
    <submittedName>
        <fullName evidence="1">Uncharacterized protein</fullName>
    </submittedName>
</protein>
<dbReference type="OrthoDB" id="515785at2"/>
<keyword evidence="1" id="KW-0614">Plasmid</keyword>
<evidence type="ECO:0000313" key="2">
    <source>
        <dbReference type="Proteomes" id="UP000232003"/>
    </source>
</evidence>
<reference evidence="1 2" key="1">
    <citation type="submission" date="2017-11" db="EMBL/GenBank/DDBJ databases">
        <title>Complete genome of a free-living desiccation-tolerant cyanobacterium and its photosynthetic adaptation to extreme terrestrial habitat.</title>
        <authorList>
            <person name="Shang J."/>
        </authorList>
    </citation>
    <scope>NUCLEOTIDE SEQUENCE [LARGE SCALE GENOMIC DNA]</scope>
    <source>
        <strain evidence="1 2">CCNUN1</strain>
        <plasmid evidence="2">pnfsy08</plasmid>
    </source>
</reference>
<dbReference type="KEGG" id="nfl:COO91_10696"/>